<reference evidence="1" key="1">
    <citation type="submission" date="2019-05" db="EMBL/GenBank/DDBJ databases">
        <title>Revised genome assembly of Burkholderiaceae (previously Ralstonia) sp. PBA.</title>
        <authorList>
            <person name="Gan H.M."/>
        </authorList>
    </citation>
    <scope>NUCLEOTIDE SEQUENCE</scope>
    <source>
        <strain evidence="1">PBA</strain>
    </source>
</reference>
<gene>
    <name evidence="1" type="ORF">MW7_014665</name>
</gene>
<evidence type="ECO:0000313" key="2">
    <source>
        <dbReference type="Proteomes" id="UP000004277"/>
    </source>
</evidence>
<keyword evidence="2" id="KW-1185">Reference proteome</keyword>
<sequence length="163" mass="17708">MRRWVALTLMAGVVAVAQDPAHAQDVRDAQQARLALWVTSPIGASNAAHCNMPATIPQGPPDLTEDDVLAWQPATATWAVDVTRLDVHVRRPVDHCFVLALDGRRVHGVILAPQSARLIRFPTLLADARRGGLVLRLNASHDGQAFPLGQEWLDAILQSRTAP</sequence>
<dbReference type="Proteomes" id="UP000004277">
    <property type="component" value="Unassembled WGS sequence"/>
</dbReference>
<evidence type="ECO:0000313" key="1">
    <source>
        <dbReference type="EMBL" id="TMS57193.1"/>
    </source>
</evidence>
<dbReference type="EMBL" id="AKCV02000025">
    <property type="protein sequence ID" value="TMS57193.1"/>
    <property type="molecule type" value="Genomic_DNA"/>
</dbReference>
<comment type="caution">
    <text evidence="1">The sequence shown here is derived from an EMBL/GenBank/DDBJ whole genome shotgun (WGS) entry which is preliminary data.</text>
</comment>
<proteinExistence type="predicted"/>
<accession>A0ACD3SLZ4</accession>
<organism evidence="1 2">
    <name type="scientific">Imbroritus primus</name>
    <dbReference type="NCBI Taxonomy" id="3058603"/>
    <lineage>
        <taxon>Bacteria</taxon>
        <taxon>Pseudomonadati</taxon>
        <taxon>Pseudomonadota</taxon>
        <taxon>Betaproteobacteria</taxon>
        <taxon>Burkholderiales</taxon>
        <taxon>Burkholderiaceae</taxon>
        <taxon>Imbroritus</taxon>
    </lineage>
</organism>
<protein>
    <submittedName>
        <fullName evidence="1">Uncharacterized protein</fullName>
    </submittedName>
</protein>
<name>A0ACD3SLZ4_9BURK</name>